<protein>
    <submittedName>
        <fullName evidence="1">Uncharacterized protein</fullName>
    </submittedName>
</protein>
<dbReference type="Proteomes" id="UP000326757">
    <property type="component" value="Unassembled WGS sequence"/>
</dbReference>
<organism evidence="1 2">
    <name type="scientific">Monilinia laxa</name>
    <name type="common">Brown rot fungus</name>
    <name type="synonym">Sclerotinia laxa</name>
    <dbReference type="NCBI Taxonomy" id="61186"/>
    <lineage>
        <taxon>Eukaryota</taxon>
        <taxon>Fungi</taxon>
        <taxon>Dikarya</taxon>
        <taxon>Ascomycota</taxon>
        <taxon>Pezizomycotina</taxon>
        <taxon>Leotiomycetes</taxon>
        <taxon>Helotiales</taxon>
        <taxon>Sclerotiniaceae</taxon>
        <taxon>Monilinia</taxon>
    </lineage>
</organism>
<evidence type="ECO:0000313" key="2">
    <source>
        <dbReference type="Proteomes" id="UP000326757"/>
    </source>
</evidence>
<evidence type="ECO:0000313" key="1">
    <source>
        <dbReference type="EMBL" id="KAB8305073.1"/>
    </source>
</evidence>
<gene>
    <name evidence="1" type="ORF">EYC80_004374</name>
</gene>
<dbReference type="AlphaFoldDB" id="A0A5N6KMN5"/>
<accession>A0A5N6KMN5</accession>
<dbReference type="EMBL" id="VIGI01000001">
    <property type="protein sequence ID" value="KAB8305073.1"/>
    <property type="molecule type" value="Genomic_DNA"/>
</dbReference>
<name>A0A5N6KMN5_MONLA</name>
<reference evidence="1 2" key="1">
    <citation type="submission" date="2019-06" db="EMBL/GenBank/DDBJ databases">
        <title>Genome Sequence of the Brown Rot Fungal Pathogen Monilinia laxa.</title>
        <authorList>
            <person name="De Miccolis Angelini R.M."/>
            <person name="Landi L."/>
            <person name="Abate D."/>
            <person name="Pollastro S."/>
            <person name="Romanazzi G."/>
            <person name="Faretra F."/>
        </authorList>
    </citation>
    <scope>NUCLEOTIDE SEQUENCE [LARGE SCALE GENOMIC DNA]</scope>
    <source>
        <strain evidence="1 2">Mlax316</strain>
    </source>
</reference>
<sequence>MTSIREEVGRHQSYIYLSTHSRRERAEANKPAKLFFLIVSIAFRFLRFHLQYQDLLTVFLLRSYCLYTIVESNQKTPKST</sequence>
<proteinExistence type="predicted"/>
<keyword evidence="2" id="KW-1185">Reference proteome</keyword>
<comment type="caution">
    <text evidence="1">The sequence shown here is derived from an EMBL/GenBank/DDBJ whole genome shotgun (WGS) entry which is preliminary data.</text>
</comment>